<gene>
    <name evidence="1" type="primary">orf177</name>
</gene>
<keyword evidence="1" id="KW-0934">Plastid</keyword>
<protein>
    <recommendedName>
        <fullName evidence="2">POTRA domain-containing protein</fullName>
    </recommendedName>
</protein>
<proteinExistence type="predicted"/>
<evidence type="ECO:0000313" key="1">
    <source>
        <dbReference type="EMBL" id="ARO91015.1"/>
    </source>
</evidence>
<dbReference type="Gene3D" id="3.10.20.310">
    <property type="entry name" value="membrane protein fhac"/>
    <property type="match status" value="1"/>
</dbReference>
<organism evidence="1">
    <name type="scientific">Corynoplastis japonica</name>
    <dbReference type="NCBI Taxonomy" id="700918"/>
    <lineage>
        <taxon>Eukaryota</taxon>
        <taxon>Rhodophyta</taxon>
        <taxon>Rhodellophyceae</taxon>
        <taxon>Rhodellales</taxon>
        <taxon>Rhodellaceae</taxon>
        <taxon>Corynoplastis</taxon>
    </lineage>
</organism>
<reference evidence="1" key="1">
    <citation type="submission" date="2017-03" db="EMBL/GenBank/DDBJ databases">
        <title>The new red algal subphylum Proteorhodophytina comprises the largest and most divergent plastid genomes known.</title>
        <authorList>
            <person name="Munoz-Gomez S.A."/>
            <person name="Mejia-Franco F.G."/>
            <person name="Durnin K."/>
            <person name="Morgan C."/>
            <person name="Grisdale C.J."/>
            <person name="Archibald J.M."/>
            <person name="Slamovits C.H."/>
        </authorList>
    </citation>
    <scope>NUCLEOTIDE SEQUENCE</scope>
    <source>
        <strain evidence="1">NIES-2662</strain>
    </source>
</reference>
<dbReference type="EMBL" id="KY709210">
    <property type="protein sequence ID" value="ARO91015.1"/>
    <property type="molecule type" value="Genomic_DNA"/>
</dbReference>
<geneLocation type="chloroplast" evidence="1"/>
<name>A0A1X9PU26_9RHOD</name>
<evidence type="ECO:0008006" key="2">
    <source>
        <dbReference type="Google" id="ProtNLM"/>
    </source>
</evidence>
<dbReference type="AlphaFoldDB" id="A0A1X9PU26"/>
<keyword evidence="1" id="KW-0150">Chloroplast</keyword>
<sequence>MFNQILHKKNLYSSIIISLQNTNKTTHGNLKHTSNTNKIFINQNVKTYIYLHGIENEYQKQLISKLFNIKTTTNLEDNKLFNIIRAMKISGFFNQIKVTYIIDPKYQKVNIYVKLNPIIKQISFFYDSSLLIPSYLIRKFFDYQIGFPKSFKEINIALDKIIKWYRDKGYCWATIQIIDHQLNANHLKCKINEGVLDNIVIKYYPHINRSSNTVITSFTDKLIREYLNIYKGKSLNKNLLESSINQLQNYKIIDKGYYEVIRSSKNHSQIHLILDIYLFPQDSTSVLMHNFFRFSSNTLLNKIYNHKIFRTPNLKTILYQINNSQDWKKKWSVLNWKHINFYPQRFYKFNSCYRNKLNDTMILLKIDYYTYPNNIKITYSCPFNTLKQTINNFTIQLFHERINIKHQDKKKYDPYYNNYTYNPSIILSTLRSELKYFLQPNIQFIQQVLIKNYKLCGSKITYNPITQYLLNSYVNIDKKNKHICTKNQEWKTISQKDSSLLVELKHDTINQITWPVSGSAHSVKLEYKLPVTRYNNLFFYINQNVAYNIKLYNEIYIPLLNIYYSQYAPFIICNTSFTFSFNDYKCIELSQILFDIGYSVSNKSIKNNSHTQSLNNLNVEYHFYVQKYYSLFLILSYKQQLTNYLQLMKTSIGNYNHHTTINIYNQIIIGIGKQIRVPIRQIPIIRLQYMMTHQGYPRFLFTITTDKQ</sequence>
<accession>A0A1X9PU26</accession>